<sequence length="115" mass="13066">MSRTRASHFLRTMLSSWWRACCLRELPPGSAAENAEGGVHGVWFADSAADLAMVMNEESDSEEDDLVVIDRHGRPISREAAREEYLCMEARGSRLPPYFRSRLLEFTVFLGIEDE</sequence>
<proteinExistence type="predicted"/>
<evidence type="ECO:0000313" key="1">
    <source>
        <dbReference type="EMBL" id="CAK0846876.1"/>
    </source>
</evidence>
<protein>
    <submittedName>
        <fullName evidence="1">Uncharacterized protein</fullName>
    </submittedName>
</protein>
<gene>
    <name evidence="1" type="ORF">PCOR1329_LOCUS40254</name>
</gene>
<accession>A0ABN9TMI9</accession>
<evidence type="ECO:0000313" key="2">
    <source>
        <dbReference type="Proteomes" id="UP001189429"/>
    </source>
</evidence>
<reference evidence="1" key="1">
    <citation type="submission" date="2023-10" db="EMBL/GenBank/DDBJ databases">
        <authorList>
            <person name="Chen Y."/>
            <person name="Shah S."/>
            <person name="Dougan E. K."/>
            <person name="Thang M."/>
            <person name="Chan C."/>
        </authorList>
    </citation>
    <scope>NUCLEOTIDE SEQUENCE [LARGE SCALE GENOMIC DNA]</scope>
</reference>
<dbReference type="Proteomes" id="UP001189429">
    <property type="component" value="Unassembled WGS sequence"/>
</dbReference>
<keyword evidence="2" id="KW-1185">Reference proteome</keyword>
<comment type="caution">
    <text evidence="1">The sequence shown here is derived from an EMBL/GenBank/DDBJ whole genome shotgun (WGS) entry which is preliminary data.</text>
</comment>
<dbReference type="EMBL" id="CAUYUJ010014853">
    <property type="protein sequence ID" value="CAK0846876.1"/>
    <property type="molecule type" value="Genomic_DNA"/>
</dbReference>
<name>A0ABN9TMI9_9DINO</name>
<organism evidence="1 2">
    <name type="scientific">Prorocentrum cordatum</name>
    <dbReference type="NCBI Taxonomy" id="2364126"/>
    <lineage>
        <taxon>Eukaryota</taxon>
        <taxon>Sar</taxon>
        <taxon>Alveolata</taxon>
        <taxon>Dinophyceae</taxon>
        <taxon>Prorocentrales</taxon>
        <taxon>Prorocentraceae</taxon>
        <taxon>Prorocentrum</taxon>
    </lineage>
</organism>